<feature type="domain" description="VWFA" evidence="2">
    <location>
        <begin position="65"/>
        <end position="170"/>
    </location>
</feature>
<evidence type="ECO:0000256" key="1">
    <source>
        <dbReference type="SAM" id="MobiDB-lite"/>
    </source>
</evidence>
<dbReference type="Pfam" id="PF13519">
    <property type="entry name" value="VWA_2"/>
    <property type="match status" value="1"/>
</dbReference>
<accession>A0A4Q9R299</accession>
<evidence type="ECO:0000313" key="3">
    <source>
        <dbReference type="EMBL" id="TBU92145.1"/>
    </source>
</evidence>
<dbReference type="InterPro" id="IPR002035">
    <property type="entry name" value="VWF_A"/>
</dbReference>
<organism evidence="3 4">
    <name type="scientific">Phytopseudomonas dryadis</name>
    <dbReference type="NCBI Taxonomy" id="2487520"/>
    <lineage>
        <taxon>Bacteria</taxon>
        <taxon>Pseudomonadati</taxon>
        <taxon>Pseudomonadota</taxon>
        <taxon>Gammaproteobacteria</taxon>
        <taxon>Pseudomonadales</taxon>
        <taxon>Pseudomonadaceae</taxon>
        <taxon>Phytopseudomonas</taxon>
    </lineage>
</organism>
<reference evidence="3 4" key="1">
    <citation type="submission" date="2018-06" db="EMBL/GenBank/DDBJ databases">
        <title>Three novel Pseudomonas species isolated from symptomatic oak.</title>
        <authorList>
            <person name="Bueno-Gonzalez V."/>
            <person name="Brady C."/>
        </authorList>
    </citation>
    <scope>NUCLEOTIDE SEQUENCE [LARGE SCALE GENOMIC DNA]</scope>
    <source>
        <strain evidence="3 4">P6B</strain>
    </source>
</reference>
<dbReference type="Gene3D" id="3.40.50.410">
    <property type="entry name" value="von Willebrand factor, type A domain"/>
    <property type="match status" value="1"/>
</dbReference>
<name>A0A4Q9R299_9GAMM</name>
<sequence>MRPPATAGLDARPTPGKQAGGRSGARRPAEDGRIDWLGTLLRGRPTSRRDLLHQARHRAPGELWLVVIDASASTRRHGALGQAKGLLGALFERAYRQRARLAVVDAQGAQPHWHWQGQKASGALRAWLEALGACGGTPLVPALQQAHDWLLRRQRLKPAEQQRLLVLTDGRLRDWPTLAPSPCPALLVDIECAPIRLGRARQMASELGAEYRHIEALALS</sequence>
<dbReference type="OrthoDB" id="7021765at2"/>
<dbReference type="InterPro" id="IPR052989">
    <property type="entry name" value="Mg-chelatase_DI-like"/>
</dbReference>
<evidence type="ECO:0000259" key="2">
    <source>
        <dbReference type="Pfam" id="PF13519"/>
    </source>
</evidence>
<dbReference type="Proteomes" id="UP000293172">
    <property type="component" value="Unassembled WGS sequence"/>
</dbReference>
<gene>
    <name evidence="3" type="ORF">DNK44_12915</name>
</gene>
<feature type="region of interest" description="Disordered" evidence="1">
    <location>
        <begin position="1"/>
        <end position="29"/>
    </location>
</feature>
<dbReference type="PANTHER" id="PTHR35023">
    <property type="entry name" value="CHELATASE-RELATED"/>
    <property type="match status" value="1"/>
</dbReference>
<dbReference type="PANTHER" id="PTHR35023:SF1">
    <property type="entry name" value="MG-PROTOPORPHYRIN IX CHELATASE"/>
    <property type="match status" value="1"/>
</dbReference>
<dbReference type="SUPFAM" id="SSF53300">
    <property type="entry name" value="vWA-like"/>
    <property type="match status" value="1"/>
</dbReference>
<dbReference type="EMBL" id="QJUL01000016">
    <property type="protein sequence ID" value="TBU92145.1"/>
    <property type="molecule type" value="Genomic_DNA"/>
</dbReference>
<dbReference type="InterPro" id="IPR036465">
    <property type="entry name" value="vWFA_dom_sf"/>
</dbReference>
<evidence type="ECO:0000313" key="4">
    <source>
        <dbReference type="Proteomes" id="UP000293172"/>
    </source>
</evidence>
<proteinExistence type="predicted"/>
<dbReference type="AlphaFoldDB" id="A0A4Q9R299"/>
<protein>
    <submittedName>
        <fullName evidence="3">Magnesium chelatase</fullName>
    </submittedName>
</protein>
<comment type="caution">
    <text evidence="3">The sequence shown here is derived from an EMBL/GenBank/DDBJ whole genome shotgun (WGS) entry which is preliminary data.</text>
</comment>